<comment type="cofactor">
    <cofactor evidence="2">
        <name>Mn(2+)</name>
        <dbReference type="ChEBI" id="CHEBI:29035"/>
    </cofactor>
    <text evidence="2">The Mn(2+) ion enhances activity.</text>
</comment>
<evidence type="ECO:0000313" key="6">
    <source>
        <dbReference type="Proteomes" id="UP000050454"/>
    </source>
</evidence>
<evidence type="ECO:0000256" key="1">
    <source>
        <dbReference type="ARBA" id="ARBA00022801"/>
    </source>
</evidence>
<keyword evidence="6" id="KW-1185">Reference proteome</keyword>
<accession>A0A0N8HA75</accession>
<evidence type="ECO:0000256" key="2">
    <source>
        <dbReference type="PIRSR" id="PIRSR005962-1"/>
    </source>
</evidence>
<dbReference type="SUPFAM" id="SSF55031">
    <property type="entry name" value="Bacterial exopeptidase dimerisation domain"/>
    <property type="match status" value="1"/>
</dbReference>
<dbReference type="InterPro" id="IPR017439">
    <property type="entry name" value="Amidohydrolase"/>
</dbReference>
<dbReference type="PANTHER" id="PTHR11014">
    <property type="entry name" value="PEPTIDASE M20 FAMILY MEMBER"/>
    <property type="match status" value="1"/>
</dbReference>
<dbReference type="PANTHER" id="PTHR11014:SF63">
    <property type="entry name" value="METALLOPEPTIDASE, PUTATIVE (AFU_ORTHOLOGUE AFUA_6G09600)-RELATED"/>
    <property type="match status" value="1"/>
</dbReference>
<name>A0A0N8HA75_9BACT</name>
<dbReference type="Gene3D" id="3.30.70.360">
    <property type="match status" value="1"/>
</dbReference>
<evidence type="ECO:0000256" key="3">
    <source>
        <dbReference type="SAM" id="SignalP"/>
    </source>
</evidence>
<dbReference type="Proteomes" id="UP000050454">
    <property type="component" value="Unassembled WGS sequence"/>
</dbReference>
<keyword evidence="1 5" id="KW-0378">Hydrolase</keyword>
<dbReference type="RefSeq" id="WP_055143577.1">
    <property type="nucleotide sequence ID" value="NZ_JXSZ01000005.1"/>
</dbReference>
<comment type="caution">
    <text evidence="5">The sequence shown here is derived from an EMBL/GenBank/DDBJ whole genome shotgun (WGS) entry which is preliminary data.</text>
</comment>
<keyword evidence="2" id="KW-0479">Metal-binding</keyword>
<dbReference type="AlphaFoldDB" id="A0A0N8HA75"/>
<dbReference type="OrthoDB" id="9776731at2"/>
<dbReference type="Pfam" id="PF01546">
    <property type="entry name" value="Peptidase_M20"/>
    <property type="match status" value="1"/>
</dbReference>
<feature type="domain" description="Peptidase M20 dimerisation" evidence="4">
    <location>
        <begin position="226"/>
        <end position="326"/>
    </location>
</feature>
<dbReference type="EMBL" id="LGTQ01000005">
    <property type="protein sequence ID" value="KPM49388.1"/>
    <property type="molecule type" value="Genomic_DNA"/>
</dbReference>
<dbReference type="PATRIC" id="fig|1605367.3.peg.1712"/>
<feature type="signal peptide" evidence="3">
    <location>
        <begin position="1"/>
        <end position="24"/>
    </location>
</feature>
<proteinExistence type="predicted"/>
<sequence>MKRNRKSLISALVLTLLAFQNVMSQGKLKSEIENEVAEIESKVIQWRRDFHEHPELGNQEVRTAGIIARHLKSLGIEVTEGVAKTGVVGLLKGAKEGPVIALRADMDALPVIERVDLPFKSEVKTIYNGSETGVMHACGHDSHMAILMGTAEILAKHKNELKGTVKFIFQPAEEGVFGEGIRFGADLMVAEGVLENPKVDVAFGLHINSQTPAGQIHYRPGPTMAGVDQFYITVKGKQTHGAYPWSGVDPVSTASQIVMGLNTIVSRNVKLIDQPAVVSVGSIHGGNRHNIIPEEVKLVGTIRTLGVAQRELVHRRIKEIAENIAKSAGATAEVLIEPGYPVTENDPALTTQMLPSLKEAAGDQNVVEKSVVMGAEDFSYFAREVPGLFFFLGGMAPSMKPEEAPAHHTPDFRLDESGFGLGIKAFCFLVLDYQNK</sequence>
<dbReference type="InterPro" id="IPR011650">
    <property type="entry name" value="Peptidase_M20_dimer"/>
</dbReference>
<dbReference type="PIRSF" id="PIRSF005962">
    <property type="entry name" value="Pept_M20D_amidohydro"/>
    <property type="match status" value="1"/>
</dbReference>
<dbReference type="Gene3D" id="3.40.630.10">
    <property type="entry name" value="Zn peptidases"/>
    <property type="match status" value="1"/>
</dbReference>
<dbReference type="InterPro" id="IPR002933">
    <property type="entry name" value="Peptidase_M20"/>
</dbReference>
<dbReference type="GO" id="GO:0050118">
    <property type="term" value="F:N-acetyldiaminopimelate deacetylase activity"/>
    <property type="evidence" value="ECO:0007669"/>
    <property type="project" value="UniProtKB-ARBA"/>
</dbReference>
<dbReference type="InterPro" id="IPR036264">
    <property type="entry name" value="Bact_exopeptidase_dim_dom"/>
</dbReference>
<keyword evidence="2" id="KW-0464">Manganese</keyword>
<feature type="binding site" evidence="2">
    <location>
        <position position="140"/>
    </location>
    <ligand>
        <name>Mn(2+)</name>
        <dbReference type="ChEBI" id="CHEBI:29035"/>
        <label>2</label>
    </ligand>
</feature>
<feature type="chain" id="PRO_5006026329" evidence="3">
    <location>
        <begin position="25"/>
        <end position="436"/>
    </location>
</feature>
<gene>
    <name evidence="5" type="ORF">AFM12_01860</name>
</gene>
<feature type="binding site" evidence="2">
    <location>
        <position position="408"/>
    </location>
    <ligand>
        <name>Mn(2+)</name>
        <dbReference type="ChEBI" id="CHEBI:29035"/>
        <label>2</label>
    </ligand>
</feature>
<evidence type="ECO:0000313" key="5">
    <source>
        <dbReference type="EMBL" id="KPM49388.1"/>
    </source>
</evidence>
<reference evidence="5 6" key="1">
    <citation type="submission" date="2015-07" db="EMBL/GenBank/DDBJ databases">
        <title>The draft genome sequence of Leadbetterella sp. JN14-9.</title>
        <authorList>
            <person name="Liu Y."/>
            <person name="Du J."/>
            <person name="Shao Z."/>
        </authorList>
    </citation>
    <scope>NUCLEOTIDE SEQUENCE [LARGE SCALE GENOMIC DNA]</scope>
    <source>
        <strain evidence="5 6">JN14-9</strain>
    </source>
</reference>
<dbReference type="NCBIfam" id="TIGR01891">
    <property type="entry name" value="amidohydrolases"/>
    <property type="match status" value="1"/>
</dbReference>
<protein>
    <submittedName>
        <fullName evidence="5">N-acyl-L-amino acid amidohydrolase</fullName>
    </submittedName>
</protein>
<dbReference type="STRING" id="1605367.AFM12_01860"/>
<feature type="binding site" evidence="2">
    <location>
        <position position="206"/>
    </location>
    <ligand>
        <name>Mn(2+)</name>
        <dbReference type="ChEBI" id="CHEBI:29035"/>
        <label>2</label>
    </ligand>
</feature>
<dbReference type="FunFam" id="3.30.70.360:FF:000001">
    <property type="entry name" value="N-acetyldiaminopimelate deacetylase"/>
    <property type="match status" value="1"/>
</dbReference>
<organism evidence="5 6">
    <name type="scientific">Jiulongibacter sediminis</name>
    <dbReference type="NCBI Taxonomy" id="1605367"/>
    <lineage>
        <taxon>Bacteria</taxon>
        <taxon>Pseudomonadati</taxon>
        <taxon>Bacteroidota</taxon>
        <taxon>Cytophagia</taxon>
        <taxon>Cytophagales</taxon>
        <taxon>Leadbetterellaceae</taxon>
        <taxon>Jiulongibacter</taxon>
    </lineage>
</organism>
<dbReference type="GO" id="GO:0046872">
    <property type="term" value="F:metal ion binding"/>
    <property type="evidence" value="ECO:0007669"/>
    <property type="project" value="UniProtKB-KW"/>
</dbReference>
<dbReference type="SUPFAM" id="SSF53187">
    <property type="entry name" value="Zn-dependent exopeptidases"/>
    <property type="match status" value="1"/>
</dbReference>
<keyword evidence="3" id="KW-0732">Signal</keyword>
<feature type="binding site" evidence="2">
    <location>
        <position position="174"/>
    </location>
    <ligand>
        <name>Mn(2+)</name>
        <dbReference type="ChEBI" id="CHEBI:29035"/>
        <label>2</label>
    </ligand>
</feature>
<evidence type="ECO:0000259" key="4">
    <source>
        <dbReference type="Pfam" id="PF07687"/>
    </source>
</evidence>
<feature type="binding site" evidence="2">
    <location>
        <position position="138"/>
    </location>
    <ligand>
        <name>Mn(2+)</name>
        <dbReference type="ChEBI" id="CHEBI:29035"/>
        <label>2</label>
    </ligand>
</feature>
<dbReference type="Pfam" id="PF07687">
    <property type="entry name" value="M20_dimer"/>
    <property type="match status" value="1"/>
</dbReference>
<dbReference type="GO" id="GO:0019877">
    <property type="term" value="P:diaminopimelate biosynthetic process"/>
    <property type="evidence" value="ECO:0007669"/>
    <property type="project" value="UniProtKB-ARBA"/>
</dbReference>